<dbReference type="InterPro" id="IPR011546">
    <property type="entry name" value="Pept_M41_FtsH_extracell"/>
</dbReference>
<keyword evidence="5" id="KW-0479">Metal-binding</keyword>
<dbReference type="InterPro" id="IPR027417">
    <property type="entry name" value="P-loop_NTPase"/>
</dbReference>
<evidence type="ECO:0000256" key="11">
    <source>
        <dbReference type="ARBA" id="ARBA00022989"/>
    </source>
</evidence>
<dbReference type="GO" id="GO:0016887">
    <property type="term" value="F:ATP hydrolysis activity"/>
    <property type="evidence" value="ECO:0007669"/>
    <property type="project" value="InterPro"/>
</dbReference>
<dbReference type="GO" id="GO:0005524">
    <property type="term" value="F:ATP binding"/>
    <property type="evidence" value="ECO:0007669"/>
    <property type="project" value="UniProtKB-KW"/>
</dbReference>
<dbReference type="GO" id="GO:0008270">
    <property type="term" value="F:zinc ion binding"/>
    <property type="evidence" value="ECO:0007669"/>
    <property type="project" value="InterPro"/>
</dbReference>
<keyword evidence="9" id="KW-0067">ATP-binding</keyword>
<keyword evidence="11 15" id="KW-1133">Transmembrane helix</keyword>
<evidence type="ECO:0000256" key="9">
    <source>
        <dbReference type="ARBA" id="ARBA00022840"/>
    </source>
</evidence>
<dbReference type="GO" id="GO:0004176">
    <property type="term" value="F:ATP-dependent peptidase activity"/>
    <property type="evidence" value="ECO:0007669"/>
    <property type="project" value="InterPro"/>
</dbReference>
<evidence type="ECO:0000256" key="4">
    <source>
        <dbReference type="ARBA" id="ARBA00022692"/>
    </source>
</evidence>
<evidence type="ECO:0000256" key="13">
    <source>
        <dbReference type="ARBA" id="ARBA00023136"/>
    </source>
</evidence>
<evidence type="ECO:0000256" key="6">
    <source>
        <dbReference type="ARBA" id="ARBA00022741"/>
    </source>
</evidence>
<keyword evidence="6" id="KW-0547">Nucleotide-binding</keyword>
<comment type="cofactor">
    <cofactor evidence="1">
        <name>Zn(2+)</name>
        <dbReference type="ChEBI" id="CHEBI:29105"/>
    </cofactor>
</comment>
<evidence type="ECO:0000256" key="15">
    <source>
        <dbReference type="SAM" id="Phobius"/>
    </source>
</evidence>
<keyword evidence="19" id="KW-1185">Reference proteome</keyword>
<dbReference type="SUPFAM" id="SSF52540">
    <property type="entry name" value="P-loop containing nucleoside triphosphate hydrolases"/>
    <property type="match status" value="1"/>
</dbReference>
<keyword evidence="10" id="KW-0809">Transit peptide</keyword>
<feature type="domain" description="AAA+ ATPase" evidence="16">
    <location>
        <begin position="307"/>
        <end position="447"/>
    </location>
</feature>
<sequence>RASILSLSSYTITSWKKEENQEKWSLLAPTLSLPRQGLGGVLTKQLIIQDPVRLWSLLGSTSWFATSSSRGSSQKNGGFKKKAPQEEDEEEKRRRRENQMHLERLRALLILTFVVLMLRFMISENREGTNISWNYFVNEMLSKGEVQRIEVVPESDIVEIYLHPGGTPHGQVNVTLLYTMRVANIDKFEEKLRAVEDELNIDEKERIPISYKHPGFYGNDVLSLIVTLVAVSMLWSIFRLFRVASRAGGFNAFNQLKMARFTIVDGKSGKGIGFKDVAGMHEAKMEVKEFVDYLKNPDRYLQLGAKVPKGALLLGPPGCGKTLLAKAVATEAQVPFLAMAGSEFVEVIGGLGAARVRSLFREAQARAPCIVYIDEIDAVGKKRSTNVSGFANAEEEQTLNQLLVEMDGMGTTDHVIVLASTNRADVLDNALMRPGRLDRHIFIDLPTLQERKEIFEHHLKGLKLIQDGSFYSQHLAELTPGFSGMMCPWAAPAFWHGAGEFWAKRAFFSPFLWEIEKKCGNLTNSSVSSDEKLFMTIFNLLKFVGLAGWGGTAKRSKILSPEERKVVAFHESGHALVGWLLEHTEAVMKVSIAPRTNAALGFAQILPREQYLFTKEQLLERMCMALGGRVAEAITFNKVTTGAQDDLKKVTKIAYSMVKQYGMVPSIGQISFPDPESAPGIGRRPFSQSLQQMMDHEAKILVAQAYRRTEKLLLENRDKLQTLSNALLEKEVINYDDIEALIGPPPHGPKKMIAPQSWLQAERDKQDTREEETPPQPPNQEEEEEPRLRPEGELLRISELIPSGVVVIRSREGRAVPSAWGHPCGAELGCCSSCVTFEHNTQTALAGINCPQRAARVLPKQRLRQNCAELSSGTWKPTVQRVTEHTWEDCSELLVLSRRGALGNPAKAGVCVGNPQEKLLHPRGCCKTGPADRVVWCSSGKALKTVCDLKDPSPRLGSDSSQPSGLCHGPRLLSWVRLELGASCFPENSHFLDFHFQQQIKFQVFFDFIFLTHKTFVGRGDSVLWS</sequence>
<feature type="transmembrane region" description="Helical" evidence="15">
    <location>
        <begin position="221"/>
        <end position="241"/>
    </location>
</feature>
<dbReference type="FunFam" id="3.40.50.300:FF:000277">
    <property type="entry name" value="ATP-dependent zinc metalloprotease FtsH"/>
    <property type="match status" value="1"/>
</dbReference>
<dbReference type="PANTHER" id="PTHR43655">
    <property type="entry name" value="ATP-DEPENDENT PROTEASE"/>
    <property type="match status" value="1"/>
</dbReference>
<dbReference type="Gene3D" id="3.40.50.300">
    <property type="entry name" value="P-loop containing nucleotide triphosphate hydrolases"/>
    <property type="match status" value="1"/>
</dbReference>
<evidence type="ECO:0000256" key="8">
    <source>
        <dbReference type="ARBA" id="ARBA00022833"/>
    </source>
</evidence>
<dbReference type="SMART" id="SM00382">
    <property type="entry name" value="AAA"/>
    <property type="match status" value="1"/>
</dbReference>
<reference evidence="18" key="3">
    <citation type="submission" date="2022-01" db="EMBL/GenBank/DDBJ databases">
        <authorList>
            <person name="Rubenstein D.R."/>
        </authorList>
    </citation>
    <scope>NUCLEOTIDE SEQUENCE</scope>
    <source>
        <strain evidence="18">SS15</strain>
        <tissue evidence="18">Liver</tissue>
    </source>
</reference>
<keyword evidence="3" id="KW-0645">Protease</keyword>
<proteinExistence type="predicted"/>
<dbReference type="InterPro" id="IPR000642">
    <property type="entry name" value="Peptidase_M41"/>
</dbReference>
<feature type="non-terminal residue" evidence="17">
    <location>
        <position position="1"/>
    </location>
</feature>
<evidence type="ECO:0000256" key="7">
    <source>
        <dbReference type="ARBA" id="ARBA00022801"/>
    </source>
</evidence>
<dbReference type="OrthoDB" id="1413014at2759"/>
<evidence type="ECO:0000256" key="12">
    <source>
        <dbReference type="ARBA" id="ARBA00023049"/>
    </source>
</evidence>
<dbReference type="AlphaFoldDB" id="A0A835TUS2"/>
<evidence type="ECO:0000259" key="16">
    <source>
        <dbReference type="SMART" id="SM00382"/>
    </source>
</evidence>
<feature type="compositionally biased region" description="Polar residues" evidence="14">
    <location>
        <begin position="65"/>
        <end position="76"/>
    </location>
</feature>
<dbReference type="Proteomes" id="UP000618051">
    <property type="component" value="Unassembled WGS sequence"/>
</dbReference>
<evidence type="ECO:0000313" key="19">
    <source>
        <dbReference type="Proteomes" id="UP000618051"/>
    </source>
</evidence>
<dbReference type="GO" id="GO:0005745">
    <property type="term" value="C:m-AAA complex"/>
    <property type="evidence" value="ECO:0007669"/>
    <property type="project" value="TreeGrafter"/>
</dbReference>
<dbReference type="SUPFAM" id="SSF140990">
    <property type="entry name" value="FtsH protease domain-like"/>
    <property type="match status" value="1"/>
</dbReference>
<protein>
    <submittedName>
        <fullName evidence="17">Paraplegin</fullName>
    </submittedName>
</protein>
<dbReference type="Pfam" id="PF06480">
    <property type="entry name" value="FtsH_ext"/>
    <property type="match status" value="1"/>
</dbReference>
<evidence type="ECO:0000313" key="17">
    <source>
        <dbReference type="EMBL" id="KAG0117244.1"/>
    </source>
</evidence>
<reference evidence="17" key="1">
    <citation type="submission" date="2020-10" db="EMBL/GenBank/DDBJ databases">
        <title>Feather gene expression reveals the developmental basis of iridescence in African starlings.</title>
        <authorList>
            <person name="Rubenstein D.R."/>
        </authorList>
    </citation>
    <scope>NUCLEOTIDE SEQUENCE</scope>
    <source>
        <strain evidence="17">SS15</strain>
        <tissue evidence="17">Liver</tissue>
    </source>
</reference>
<dbReference type="Pfam" id="PF00004">
    <property type="entry name" value="AAA"/>
    <property type="match status" value="1"/>
</dbReference>
<dbReference type="Pfam" id="PF01434">
    <property type="entry name" value="Peptidase_M41"/>
    <property type="match status" value="1"/>
</dbReference>
<comment type="caution">
    <text evidence="17">The sequence shown here is derived from an EMBL/GenBank/DDBJ whole genome shotgun (WGS) entry which is preliminary data.</text>
</comment>
<dbReference type="GO" id="GO:0004222">
    <property type="term" value="F:metalloendopeptidase activity"/>
    <property type="evidence" value="ECO:0007669"/>
    <property type="project" value="InterPro"/>
</dbReference>
<dbReference type="EMBL" id="JADDUC010000145">
    <property type="protein sequence ID" value="KAG0117244.1"/>
    <property type="molecule type" value="Genomic_DNA"/>
</dbReference>
<evidence type="ECO:0000256" key="14">
    <source>
        <dbReference type="SAM" id="MobiDB-lite"/>
    </source>
</evidence>
<dbReference type="Gene3D" id="1.10.8.60">
    <property type="match status" value="1"/>
</dbReference>
<dbReference type="CDD" id="cd19501">
    <property type="entry name" value="RecA-like_FtsH"/>
    <property type="match status" value="1"/>
</dbReference>
<dbReference type="EMBL" id="JADDUC020000012">
    <property type="protein sequence ID" value="KAI1235626.1"/>
    <property type="molecule type" value="Genomic_DNA"/>
</dbReference>
<feature type="region of interest" description="Disordered" evidence="14">
    <location>
        <begin position="758"/>
        <end position="792"/>
    </location>
</feature>
<keyword evidence="13 15" id="KW-0472">Membrane</keyword>
<keyword evidence="8" id="KW-0862">Zinc</keyword>
<keyword evidence="7" id="KW-0378">Hydrolase</keyword>
<evidence type="ECO:0000313" key="18">
    <source>
        <dbReference type="EMBL" id="KAI1235626.1"/>
    </source>
</evidence>
<evidence type="ECO:0000256" key="3">
    <source>
        <dbReference type="ARBA" id="ARBA00022670"/>
    </source>
</evidence>
<evidence type="ECO:0000256" key="1">
    <source>
        <dbReference type="ARBA" id="ARBA00001947"/>
    </source>
</evidence>
<keyword evidence="12" id="KW-0482">Metalloprotease</keyword>
<accession>A0A835TUS2</accession>
<keyword evidence="4 15" id="KW-0812">Transmembrane</keyword>
<organism evidence="17">
    <name type="scientific">Lamprotornis superbus</name>
    <dbReference type="NCBI Taxonomy" id="245042"/>
    <lineage>
        <taxon>Eukaryota</taxon>
        <taxon>Metazoa</taxon>
        <taxon>Chordata</taxon>
        <taxon>Craniata</taxon>
        <taxon>Vertebrata</taxon>
        <taxon>Euteleostomi</taxon>
        <taxon>Archelosauria</taxon>
        <taxon>Archosauria</taxon>
        <taxon>Dinosauria</taxon>
        <taxon>Saurischia</taxon>
        <taxon>Theropoda</taxon>
        <taxon>Coelurosauria</taxon>
        <taxon>Aves</taxon>
        <taxon>Neognathae</taxon>
        <taxon>Neoaves</taxon>
        <taxon>Telluraves</taxon>
        <taxon>Australaves</taxon>
        <taxon>Passeriformes</taxon>
        <taxon>Sturnidae</taxon>
        <taxon>Lamprotornis</taxon>
    </lineage>
</organism>
<dbReference type="Gene3D" id="3.40.1690.20">
    <property type="match status" value="1"/>
</dbReference>
<gene>
    <name evidence="18" type="ORF">IHE44_0002509</name>
    <name evidence="17" type="ORF">IHE44_002890</name>
</gene>
<reference evidence="18 19" key="2">
    <citation type="journal article" date="2021" name="J. Hered.">
        <title>Feather Gene Expression Elucidates the Developmental Basis of Plumage Iridescence in African Starlings.</title>
        <authorList>
            <person name="Rubenstein D.R."/>
            <person name="Corvelo A."/>
            <person name="MacManes M.D."/>
            <person name="Maia R."/>
            <person name="Narzisi G."/>
            <person name="Rousaki A."/>
            <person name="Vandenabeele P."/>
            <person name="Shawkey M.D."/>
            <person name="Solomon J."/>
        </authorList>
    </citation>
    <scope>NUCLEOTIDE SEQUENCE [LARGE SCALE GENOMIC DNA]</scope>
    <source>
        <strain evidence="18">SS15</strain>
    </source>
</reference>
<feature type="compositionally biased region" description="Basic and acidic residues" evidence="14">
    <location>
        <begin position="761"/>
        <end position="772"/>
    </location>
</feature>
<dbReference type="GO" id="GO:0034982">
    <property type="term" value="P:mitochondrial protein processing"/>
    <property type="evidence" value="ECO:0007669"/>
    <property type="project" value="TreeGrafter"/>
</dbReference>
<evidence type="ECO:0000256" key="5">
    <source>
        <dbReference type="ARBA" id="ARBA00022723"/>
    </source>
</evidence>
<dbReference type="Gene3D" id="1.20.58.760">
    <property type="entry name" value="Peptidase M41"/>
    <property type="match status" value="1"/>
</dbReference>
<dbReference type="InterPro" id="IPR003593">
    <property type="entry name" value="AAA+_ATPase"/>
</dbReference>
<dbReference type="InterPro" id="IPR003959">
    <property type="entry name" value="ATPase_AAA_core"/>
</dbReference>
<feature type="region of interest" description="Disordered" evidence="14">
    <location>
        <begin position="65"/>
        <end position="95"/>
    </location>
</feature>
<evidence type="ECO:0000256" key="10">
    <source>
        <dbReference type="ARBA" id="ARBA00022946"/>
    </source>
</evidence>
<feature type="transmembrane region" description="Helical" evidence="15">
    <location>
        <begin position="105"/>
        <end position="122"/>
    </location>
</feature>
<dbReference type="InterPro" id="IPR050928">
    <property type="entry name" value="ATP-dep_Zn_Metalloprotease"/>
</dbReference>
<evidence type="ECO:0000256" key="2">
    <source>
        <dbReference type="ARBA" id="ARBA00004141"/>
    </source>
</evidence>
<dbReference type="PANTHER" id="PTHR43655:SF8">
    <property type="entry name" value="PARAPLEGIN"/>
    <property type="match status" value="1"/>
</dbReference>
<dbReference type="FunFam" id="1.20.58.760:FF:000004">
    <property type="entry name" value="paraplegin isoform X1"/>
    <property type="match status" value="1"/>
</dbReference>
<comment type="subcellular location">
    <subcellularLocation>
        <location evidence="2">Membrane</location>
        <topology evidence="2">Multi-pass membrane protein</topology>
    </subcellularLocation>
</comment>
<dbReference type="InterPro" id="IPR037219">
    <property type="entry name" value="Peptidase_M41-like"/>
</dbReference>
<name>A0A835TUS2_9PASS</name>